<name>A0AAE0KXV5_9CHLO</name>
<comment type="caution">
    <text evidence="2">The sequence shown here is derived from an EMBL/GenBank/DDBJ whole genome shotgun (WGS) entry which is preliminary data.</text>
</comment>
<gene>
    <name evidence="2" type="ORF">CYMTET_26820</name>
</gene>
<evidence type="ECO:0000313" key="2">
    <source>
        <dbReference type="EMBL" id="KAK3264440.1"/>
    </source>
</evidence>
<feature type="compositionally biased region" description="Low complexity" evidence="1">
    <location>
        <begin position="111"/>
        <end position="123"/>
    </location>
</feature>
<keyword evidence="3" id="KW-1185">Reference proteome</keyword>
<organism evidence="2 3">
    <name type="scientific">Cymbomonas tetramitiformis</name>
    <dbReference type="NCBI Taxonomy" id="36881"/>
    <lineage>
        <taxon>Eukaryota</taxon>
        <taxon>Viridiplantae</taxon>
        <taxon>Chlorophyta</taxon>
        <taxon>Pyramimonadophyceae</taxon>
        <taxon>Pyramimonadales</taxon>
        <taxon>Pyramimonadaceae</taxon>
        <taxon>Cymbomonas</taxon>
    </lineage>
</organism>
<evidence type="ECO:0000313" key="3">
    <source>
        <dbReference type="Proteomes" id="UP001190700"/>
    </source>
</evidence>
<accession>A0AAE0KXV5</accession>
<reference evidence="2 3" key="1">
    <citation type="journal article" date="2015" name="Genome Biol. Evol.">
        <title>Comparative Genomics of a Bacterivorous Green Alga Reveals Evolutionary Causalities and Consequences of Phago-Mixotrophic Mode of Nutrition.</title>
        <authorList>
            <person name="Burns J.A."/>
            <person name="Paasch A."/>
            <person name="Narechania A."/>
            <person name="Kim E."/>
        </authorList>
    </citation>
    <scope>NUCLEOTIDE SEQUENCE [LARGE SCALE GENOMIC DNA]</scope>
    <source>
        <strain evidence="2 3">PLY_AMNH</strain>
    </source>
</reference>
<protein>
    <submittedName>
        <fullName evidence="2">Uncharacterized protein</fullName>
    </submittedName>
</protein>
<feature type="region of interest" description="Disordered" evidence="1">
    <location>
        <begin position="111"/>
        <end position="159"/>
    </location>
</feature>
<proteinExistence type="predicted"/>
<dbReference type="AlphaFoldDB" id="A0AAE0KXV5"/>
<dbReference type="EMBL" id="LGRX02014546">
    <property type="protein sequence ID" value="KAK3264440.1"/>
    <property type="molecule type" value="Genomic_DNA"/>
</dbReference>
<dbReference type="Proteomes" id="UP001190700">
    <property type="component" value="Unassembled WGS sequence"/>
</dbReference>
<evidence type="ECO:0000256" key="1">
    <source>
        <dbReference type="SAM" id="MobiDB-lite"/>
    </source>
</evidence>
<sequence length="169" mass="17127">MSGTHVPDVFMFSQIVGIVRGSITPTAARVLCGSILVTRAGSRGGPAEHQVLQRVFQHVADHGVRRYCAPVVVTASKAAGDIDAYGFAVGEDSDEDGDDNDVLQETITAQASAADGAARTTAALPGGSAAPTVRHGGSKVSEVTAPPKHVSSGQDDGSTALHAARVIAA</sequence>